<organism evidence="2 3">
    <name type="scientific">Fimbriiglobus ruber</name>
    <dbReference type="NCBI Taxonomy" id="1908690"/>
    <lineage>
        <taxon>Bacteria</taxon>
        <taxon>Pseudomonadati</taxon>
        <taxon>Planctomycetota</taxon>
        <taxon>Planctomycetia</taxon>
        <taxon>Gemmatales</taxon>
        <taxon>Gemmataceae</taxon>
        <taxon>Fimbriiglobus</taxon>
    </lineage>
</organism>
<dbReference type="Proteomes" id="UP000214646">
    <property type="component" value="Unassembled WGS sequence"/>
</dbReference>
<dbReference type="Pfam" id="PF13372">
    <property type="entry name" value="Alginate_exp"/>
    <property type="match status" value="1"/>
</dbReference>
<keyword evidence="3" id="KW-1185">Reference proteome</keyword>
<dbReference type="InterPro" id="IPR025388">
    <property type="entry name" value="Alginate_export_dom"/>
</dbReference>
<comment type="caution">
    <text evidence="2">The sequence shown here is derived from an EMBL/GenBank/DDBJ whole genome shotgun (WGS) entry which is preliminary data.</text>
</comment>
<name>A0A225DHR4_9BACT</name>
<feature type="domain" description="Alginate export" evidence="1">
    <location>
        <begin position="86"/>
        <end position="472"/>
    </location>
</feature>
<dbReference type="AlphaFoldDB" id="A0A225DHR4"/>
<gene>
    <name evidence="2" type="ORF">FRUB_08468</name>
</gene>
<dbReference type="EMBL" id="NIDE01000017">
    <property type="protein sequence ID" value="OWK35905.1"/>
    <property type="molecule type" value="Genomic_DNA"/>
</dbReference>
<reference evidence="3" key="1">
    <citation type="submission" date="2017-06" db="EMBL/GenBank/DDBJ databases">
        <title>Genome analysis of Fimbriiglobus ruber SP5, the first member of the order Planctomycetales with confirmed chitinolytic capability.</title>
        <authorList>
            <person name="Ravin N.V."/>
            <person name="Rakitin A.L."/>
            <person name="Ivanova A.A."/>
            <person name="Beletsky A.V."/>
            <person name="Kulichevskaya I.S."/>
            <person name="Mardanov A.V."/>
            <person name="Dedysh S.N."/>
        </authorList>
    </citation>
    <scope>NUCLEOTIDE SEQUENCE [LARGE SCALE GENOMIC DNA]</scope>
    <source>
        <strain evidence="3">SP5</strain>
    </source>
</reference>
<proteinExistence type="predicted"/>
<sequence length="493" mass="56151">MPPIQPFPRQGNFYIAPSGPGYYTLFDFIRGRELPDRPKNPYLQWGQNANSSFNADFRYLDDPKNTQFDFFDPLKRIHVGDDWLFSTGGEIRDRYASIQNAALYNKKPQAGADDTYNLFRARVYGDLWYRDEFRFFVEFITADSSHQAIPASSSDVEQNDFLNLFVELKLFSLDDHGVYARIGRQELLFGSQRAISPSDWSNTRRTFQGVRGSWHDDDIEEDIFVVNPVIPDPSKISSIDDKQVFTGNWFKYRFNKDSSIDLYYLYLENNNLNVATGLYGAKGEYHINTVGSRLVGEQNQFLWDFEGAMQFGGWANQSVFAGFGVAGVGYYFKDLPTTPTLWLYYDYASGDPNPNSTNVHRTYTTLFPFGHSYFAGLDAIGRQNINDIHLELGTFPVDWVRCTLGYHVLSLDSAKDALYNPQGSVVRQDPTGKAGTDVGDAISSTVQFHLDNHQIFLVGYSHLFSGQFIKMTATTPGAAKDLDAVWVQYTYKW</sequence>
<protein>
    <recommendedName>
        <fullName evidence="1">Alginate export domain-containing protein</fullName>
    </recommendedName>
</protein>
<evidence type="ECO:0000313" key="3">
    <source>
        <dbReference type="Proteomes" id="UP000214646"/>
    </source>
</evidence>
<accession>A0A225DHR4</accession>
<dbReference type="InterPro" id="IPR053728">
    <property type="entry name" value="Alginate_Permeability_Chnl"/>
</dbReference>
<dbReference type="Gene3D" id="2.40.160.100">
    <property type="match status" value="1"/>
</dbReference>
<evidence type="ECO:0000259" key="1">
    <source>
        <dbReference type="Pfam" id="PF13372"/>
    </source>
</evidence>
<evidence type="ECO:0000313" key="2">
    <source>
        <dbReference type="EMBL" id="OWK35905.1"/>
    </source>
</evidence>